<dbReference type="Gene3D" id="1.20.5.500">
    <property type="entry name" value="Single helix bin"/>
    <property type="match status" value="1"/>
</dbReference>
<dbReference type="AlphaFoldDB" id="A0A3Q4G5E3"/>
<keyword evidence="2 4" id="KW-0175">Coiled coil</keyword>
<dbReference type="PROSITE" id="PS00226">
    <property type="entry name" value="IF_ROD_1"/>
    <property type="match status" value="1"/>
</dbReference>
<dbReference type="OMA" id="RNTKKEH"/>
<accession>A0A3Q4G5E3</accession>
<comment type="similarity">
    <text evidence="3">Belongs to the intermediate filament family.</text>
</comment>
<dbReference type="Ensembl" id="ENSNBRT00000003940.1">
    <property type="protein sequence ID" value="ENSNBRP00000003810.1"/>
    <property type="gene ID" value="ENSNBRG00000003031.1"/>
</dbReference>
<evidence type="ECO:0000313" key="7">
    <source>
        <dbReference type="Ensembl" id="ENSNBRP00000003810.1"/>
    </source>
</evidence>
<dbReference type="GO" id="GO:0005652">
    <property type="term" value="C:nuclear lamina"/>
    <property type="evidence" value="ECO:0007669"/>
    <property type="project" value="TreeGrafter"/>
</dbReference>
<dbReference type="GO" id="GO:0005882">
    <property type="term" value="C:intermediate filament"/>
    <property type="evidence" value="ECO:0007669"/>
    <property type="project" value="UniProtKB-KW"/>
</dbReference>
<dbReference type="GO" id="GO:0090435">
    <property type="term" value="P:protein localization to nuclear envelope"/>
    <property type="evidence" value="ECO:0007669"/>
    <property type="project" value="TreeGrafter"/>
</dbReference>
<dbReference type="SUPFAM" id="SSF64593">
    <property type="entry name" value="Intermediate filament protein, coiled coil region"/>
    <property type="match status" value="2"/>
</dbReference>
<dbReference type="PROSITE" id="PS51842">
    <property type="entry name" value="IF_ROD_2"/>
    <property type="match status" value="1"/>
</dbReference>
<evidence type="ECO:0000259" key="6">
    <source>
        <dbReference type="PROSITE" id="PS51842"/>
    </source>
</evidence>
<evidence type="ECO:0000313" key="8">
    <source>
        <dbReference type="Proteomes" id="UP000261580"/>
    </source>
</evidence>
<dbReference type="Pfam" id="PF00038">
    <property type="entry name" value="Filament"/>
    <property type="match status" value="1"/>
</dbReference>
<dbReference type="GO" id="GO:0031507">
    <property type="term" value="P:heterochromatin formation"/>
    <property type="evidence" value="ECO:0007669"/>
    <property type="project" value="TreeGrafter"/>
</dbReference>
<dbReference type="GO" id="GO:0051664">
    <property type="term" value="P:nuclear pore localization"/>
    <property type="evidence" value="ECO:0007669"/>
    <property type="project" value="TreeGrafter"/>
</dbReference>
<evidence type="ECO:0000256" key="1">
    <source>
        <dbReference type="ARBA" id="ARBA00022754"/>
    </source>
</evidence>
<reference evidence="7" key="2">
    <citation type="submission" date="2025-09" db="UniProtKB">
        <authorList>
            <consortium name="Ensembl"/>
        </authorList>
    </citation>
    <scope>IDENTIFICATION</scope>
</reference>
<feature type="coiled-coil region" evidence="4">
    <location>
        <begin position="35"/>
        <end position="112"/>
    </location>
</feature>
<protein>
    <submittedName>
        <fullName evidence="7">Lamin B2</fullName>
    </submittedName>
</protein>
<dbReference type="SMART" id="SM01391">
    <property type="entry name" value="Filament"/>
    <property type="match status" value="1"/>
</dbReference>
<evidence type="ECO:0000256" key="5">
    <source>
        <dbReference type="SAM" id="MobiDB-lite"/>
    </source>
</evidence>
<evidence type="ECO:0000256" key="2">
    <source>
        <dbReference type="ARBA" id="ARBA00023054"/>
    </source>
</evidence>
<keyword evidence="8" id="KW-1185">Reference proteome</keyword>
<reference evidence="7" key="1">
    <citation type="submission" date="2025-08" db="UniProtKB">
        <authorList>
            <consortium name="Ensembl"/>
        </authorList>
    </citation>
    <scope>IDENTIFICATION</scope>
</reference>
<feature type="domain" description="IF rod" evidence="6">
    <location>
        <begin position="31"/>
        <end position="382"/>
    </location>
</feature>
<name>A0A3Q4G5E3_NEOBR</name>
<dbReference type="GeneTree" id="ENSGT00940000160274"/>
<dbReference type="PANTHER" id="PTHR45721">
    <property type="entry name" value="LAMIN DM0-RELATED"/>
    <property type="match status" value="1"/>
</dbReference>
<feature type="region of interest" description="Disordered" evidence="5">
    <location>
        <begin position="1"/>
        <end position="23"/>
    </location>
</feature>
<feature type="coiled-coil region" evidence="4">
    <location>
        <begin position="149"/>
        <end position="197"/>
    </location>
</feature>
<evidence type="ECO:0000256" key="3">
    <source>
        <dbReference type="RuleBase" id="RU000685"/>
    </source>
</evidence>
<dbReference type="STRING" id="32507.ENSNBRP00000003810"/>
<dbReference type="InterPro" id="IPR039008">
    <property type="entry name" value="IF_rod_dom"/>
</dbReference>
<evidence type="ECO:0000256" key="4">
    <source>
        <dbReference type="SAM" id="Coils"/>
    </source>
</evidence>
<dbReference type="Proteomes" id="UP000261580">
    <property type="component" value="Unassembled WGS sequence"/>
</dbReference>
<dbReference type="Gene3D" id="1.20.5.1160">
    <property type="entry name" value="Vasodilator-stimulated phosphoprotein"/>
    <property type="match status" value="1"/>
</dbReference>
<dbReference type="Bgee" id="ENSNBRG00000003031">
    <property type="expression patterns" value="Expressed in zone of skin and 9 other cell types or tissues"/>
</dbReference>
<dbReference type="Gene3D" id="1.20.5.170">
    <property type="match status" value="1"/>
</dbReference>
<organism evidence="7 8">
    <name type="scientific">Neolamprologus brichardi</name>
    <name type="common">Fairy cichlid</name>
    <name type="synonym">Lamprologus brichardi</name>
    <dbReference type="NCBI Taxonomy" id="32507"/>
    <lineage>
        <taxon>Eukaryota</taxon>
        <taxon>Metazoa</taxon>
        <taxon>Chordata</taxon>
        <taxon>Craniata</taxon>
        <taxon>Vertebrata</taxon>
        <taxon>Euteleostomi</taxon>
        <taxon>Actinopterygii</taxon>
        <taxon>Neopterygii</taxon>
        <taxon>Teleostei</taxon>
        <taxon>Neoteleostei</taxon>
        <taxon>Acanthomorphata</taxon>
        <taxon>Ovalentaria</taxon>
        <taxon>Cichlomorphae</taxon>
        <taxon>Cichliformes</taxon>
        <taxon>Cichlidae</taxon>
        <taxon>African cichlids</taxon>
        <taxon>Pseudocrenilabrinae</taxon>
        <taxon>Lamprologini</taxon>
        <taxon>Neolamprologus</taxon>
    </lineage>
</organism>
<dbReference type="GO" id="GO:0006998">
    <property type="term" value="P:nuclear envelope organization"/>
    <property type="evidence" value="ECO:0007669"/>
    <property type="project" value="TreeGrafter"/>
</dbReference>
<keyword evidence="1 3" id="KW-0403">Intermediate filament</keyword>
<sequence>MATASATPSREAGRSAASTPLSPTRISRLQEKQELQHLNDRLAVYIDRVRALELENDRLMVKVSEKEEVTTREVTGLKALYEAELADARRVLDETAKERARLQIDLGKAQADLEEKKDGDLAAAMSRASGLEAQLNKNEAALSTALSQNAALSSELADVKNLLAKAEDSHAVGKRQLEAETLMRVDLENRCQSLSEELEFRKTMFDEEVRESRRRHEQRIVEVDSGVRQDYEFKLAQALQDLRRQHDEQVSIYKEELEQTFQAKLDNAKVSSEINDKAMSSAREELQESRTRIESLGISGGLLFGFNWVVSACLLLELEEILSSERDKHRRAIEAKEQEMAELRDRMNAQLSEYQELLDVKLALDMEINAYRKLLEGEEHRCTCLWCAL</sequence>
<proteinExistence type="inferred from homology"/>
<dbReference type="PANTHER" id="PTHR45721:SF2">
    <property type="entry name" value="LAMIN-B2"/>
    <property type="match status" value="1"/>
</dbReference>
<dbReference type="GO" id="GO:0007097">
    <property type="term" value="P:nuclear migration"/>
    <property type="evidence" value="ECO:0007669"/>
    <property type="project" value="TreeGrafter"/>
</dbReference>
<dbReference type="GO" id="GO:0005200">
    <property type="term" value="F:structural constituent of cytoskeleton"/>
    <property type="evidence" value="ECO:0007669"/>
    <property type="project" value="TreeGrafter"/>
</dbReference>
<dbReference type="InterPro" id="IPR018039">
    <property type="entry name" value="IF_conserved"/>
</dbReference>
<feature type="coiled-coil region" evidence="4">
    <location>
        <begin position="319"/>
        <end position="360"/>
    </location>
</feature>